<dbReference type="GO" id="GO:0042981">
    <property type="term" value="P:regulation of apoptotic process"/>
    <property type="evidence" value="ECO:0007669"/>
    <property type="project" value="InterPro"/>
</dbReference>
<dbReference type="Proteomes" id="UP000838412">
    <property type="component" value="Chromosome 5"/>
</dbReference>
<dbReference type="OrthoDB" id="10541349at2759"/>
<protein>
    <submittedName>
        <fullName evidence="2">Hypp3322 protein</fullName>
    </submittedName>
</protein>
<proteinExistence type="predicted"/>
<dbReference type="Gene3D" id="1.10.533.10">
    <property type="entry name" value="Death Domain, Fas"/>
    <property type="match status" value="1"/>
</dbReference>
<dbReference type="PROSITE" id="PS50168">
    <property type="entry name" value="DED"/>
    <property type="match status" value="1"/>
</dbReference>
<organism evidence="2 3">
    <name type="scientific">Branchiostoma lanceolatum</name>
    <name type="common">Common lancelet</name>
    <name type="synonym">Amphioxus lanceolatum</name>
    <dbReference type="NCBI Taxonomy" id="7740"/>
    <lineage>
        <taxon>Eukaryota</taxon>
        <taxon>Metazoa</taxon>
        <taxon>Chordata</taxon>
        <taxon>Cephalochordata</taxon>
        <taxon>Leptocardii</taxon>
        <taxon>Amphioxiformes</taxon>
        <taxon>Branchiostomatidae</taxon>
        <taxon>Branchiostoma</taxon>
    </lineage>
</organism>
<feature type="domain" description="DED" evidence="1">
    <location>
        <begin position="5"/>
        <end position="84"/>
    </location>
</feature>
<reference evidence="2" key="1">
    <citation type="submission" date="2022-01" db="EMBL/GenBank/DDBJ databases">
        <authorList>
            <person name="Braso-Vives M."/>
        </authorList>
    </citation>
    <scope>NUCLEOTIDE SEQUENCE</scope>
</reference>
<keyword evidence="3" id="KW-1185">Reference proteome</keyword>
<evidence type="ECO:0000259" key="1">
    <source>
        <dbReference type="PROSITE" id="PS50168"/>
    </source>
</evidence>
<evidence type="ECO:0000313" key="2">
    <source>
        <dbReference type="EMBL" id="CAH1266210.1"/>
    </source>
</evidence>
<dbReference type="SUPFAM" id="SSF47986">
    <property type="entry name" value="DEATH domain"/>
    <property type="match status" value="1"/>
</dbReference>
<dbReference type="AlphaFoldDB" id="A0A8K0A295"/>
<name>A0A8K0A295_BRALA</name>
<dbReference type="InterPro" id="IPR011029">
    <property type="entry name" value="DEATH-like_dom_sf"/>
</dbReference>
<dbReference type="InterPro" id="IPR001875">
    <property type="entry name" value="DED_dom"/>
</dbReference>
<gene>
    <name evidence="2" type="primary">Hypp3322</name>
    <name evidence="2" type="ORF">BLAG_LOCUS19883</name>
</gene>
<dbReference type="EMBL" id="OV696690">
    <property type="protein sequence ID" value="CAH1266210.1"/>
    <property type="molecule type" value="Genomic_DNA"/>
</dbReference>
<evidence type="ECO:0000313" key="3">
    <source>
        <dbReference type="Proteomes" id="UP000838412"/>
    </source>
</evidence>
<sequence length="98" mass="10846">MALSKSAQLYIRISDNLSEGDVRNLRAVVAHDGILGKARVERAMPLEIFNMLDDNRTIGEGNLGFLEQVLRSLGKGKLADEVKLLEQEQKTEGTCMSE</sequence>
<accession>A0A8K0A295</accession>
<dbReference type="CDD" id="cd00045">
    <property type="entry name" value="DED"/>
    <property type="match status" value="1"/>
</dbReference>